<dbReference type="EMBL" id="QRZM01000017">
    <property type="protein sequence ID" value="RGV71898.1"/>
    <property type="molecule type" value="Genomic_DNA"/>
</dbReference>
<evidence type="ECO:0000313" key="5">
    <source>
        <dbReference type="Proteomes" id="UP000283975"/>
    </source>
</evidence>
<dbReference type="InterPro" id="IPR048655">
    <property type="entry name" value="Irp3-like_C"/>
</dbReference>
<dbReference type="AlphaFoldDB" id="A0A412YW65"/>
<dbReference type="GO" id="GO:0000166">
    <property type="term" value="F:nucleotide binding"/>
    <property type="evidence" value="ECO:0007669"/>
    <property type="project" value="InterPro"/>
</dbReference>
<dbReference type="Proteomes" id="UP000284543">
    <property type="component" value="Unassembled WGS sequence"/>
</dbReference>
<comment type="caution">
    <text evidence="3">The sequence shown here is derived from an EMBL/GenBank/DDBJ whole genome shotgun (WGS) entry which is preliminary data.</text>
</comment>
<feature type="domain" description="Gfo/Idh/MocA-like oxidoreductase N-terminal" evidence="1">
    <location>
        <begin position="4"/>
        <end position="120"/>
    </location>
</feature>
<dbReference type="PANTHER" id="PTHR43377">
    <property type="entry name" value="BILIVERDIN REDUCTASE A"/>
    <property type="match status" value="1"/>
</dbReference>
<dbReference type="InterPro" id="IPR010091">
    <property type="entry name" value="Thiazolinyl_imide_reductase"/>
</dbReference>
<reference evidence="5 6" key="1">
    <citation type="submission" date="2018-08" db="EMBL/GenBank/DDBJ databases">
        <title>A genome reference for cultivated species of the human gut microbiota.</title>
        <authorList>
            <person name="Zou Y."/>
            <person name="Xue W."/>
            <person name="Luo G."/>
        </authorList>
    </citation>
    <scope>NUCLEOTIDE SEQUENCE [LARGE SCALE GENOMIC DNA]</scope>
    <source>
        <strain evidence="3 6">AF14-18</strain>
        <strain evidence="4 5">AM35-14</strain>
    </source>
</reference>
<evidence type="ECO:0000313" key="4">
    <source>
        <dbReference type="EMBL" id="RHC51633.1"/>
    </source>
</evidence>
<evidence type="ECO:0000259" key="2">
    <source>
        <dbReference type="Pfam" id="PF21390"/>
    </source>
</evidence>
<dbReference type="Pfam" id="PF21390">
    <property type="entry name" value="Irp3-like_C"/>
    <property type="match status" value="1"/>
</dbReference>
<organism evidence="3 6">
    <name type="scientific">Enterocloster bolteae</name>
    <dbReference type="NCBI Taxonomy" id="208479"/>
    <lineage>
        <taxon>Bacteria</taxon>
        <taxon>Bacillati</taxon>
        <taxon>Bacillota</taxon>
        <taxon>Clostridia</taxon>
        <taxon>Lachnospirales</taxon>
        <taxon>Lachnospiraceae</taxon>
        <taxon>Enterocloster</taxon>
    </lineage>
</organism>
<dbReference type="PANTHER" id="PTHR43377:SF1">
    <property type="entry name" value="BILIVERDIN REDUCTASE A"/>
    <property type="match status" value="1"/>
</dbReference>
<dbReference type="Gene3D" id="3.30.360.10">
    <property type="entry name" value="Dihydrodipicolinate Reductase, domain 2"/>
    <property type="match status" value="1"/>
</dbReference>
<gene>
    <name evidence="4" type="ORF">DW839_24165</name>
    <name evidence="3" type="ORF">DWW02_25855</name>
</gene>
<accession>A0A412YW65</accession>
<dbReference type="InterPro" id="IPR051450">
    <property type="entry name" value="Gfo/Idh/MocA_Oxidoreductases"/>
</dbReference>
<dbReference type="Proteomes" id="UP000283975">
    <property type="component" value="Unassembled WGS sequence"/>
</dbReference>
<evidence type="ECO:0000313" key="3">
    <source>
        <dbReference type="EMBL" id="RGV71898.1"/>
    </source>
</evidence>
<dbReference type="Pfam" id="PF01408">
    <property type="entry name" value="GFO_IDH_MocA"/>
    <property type="match status" value="1"/>
</dbReference>
<dbReference type="RefSeq" id="WP_002565719.1">
    <property type="nucleotide sequence ID" value="NZ_CABKUK010000002.1"/>
</dbReference>
<dbReference type="EMBL" id="QSHZ01000032">
    <property type="protein sequence ID" value="RHC51633.1"/>
    <property type="molecule type" value="Genomic_DNA"/>
</dbReference>
<dbReference type="InterPro" id="IPR036291">
    <property type="entry name" value="NAD(P)-bd_dom_sf"/>
</dbReference>
<dbReference type="Gene3D" id="3.40.50.720">
    <property type="entry name" value="NAD(P)-binding Rossmann-like Domain"/>
    <property type="match status" value="1"/>
</dbReference>
<proteinExistence type="predicted"/>
<protein>
    <submittedName>
        <fullName evidence="3">Thiazolinyl imide reductase</fullName>
    </submittedName>
</protein>
<dbReference type="InterPro" id="IPR000683">
    <property type="entry name" value="Gfo/Idh/MocA-like_OxRdtase_N"/>
</dbReference>
<dbReference type="SUPFAM" id="SSF51735">
    <property type="entry name" value="NAD(P)-binding Rossmann-fold domains"/>
    <property type="match status" value="1"/>
</dbReference>
<dbReference type="NCBIfam" id="TIGR01761">
    <property type="entry name" value="thiaz-red"/>
    <property type="match status" value="1"/>
</dbReference>
<sequence length="366" mass="41994">MQKIRTVVCGTTFGLFYLEALRRLNDKFEIVGILANGSERSKRCAANFNTTLYTDIRQVPKDIDLACVVIRTRALGGKGTEIAAHFLENGINVIQEQPIHPKDLEECYRIALKNGVYFQTGDVYPHLDGVETFIRSAHKLNEIHDRPLYMNLSFAPQVSYPLMDILMNSLPDIRSWEFSGNVKAGPFRVITGTLNKIPVCMEIHNEVFPKDPDNNMHLLHSITYMYESGHLSLQDTFGPAIWNPRLDIPVELYNYGDVKSEVPEYMYEKTGHILGGYHSRNFKQIITDIWPEAVKKDLLLVLKGISDKRLLNAKGQKEMICSRQWNEMTKYLGYADIMDKKLSKATLTDILEKSVQEQRRHEYESC</sequence>
<name>A0A412YW65_9FIRM</name>
<feature type="domain" description="Thiazolinyl imine reductase-like C-terminal" evidence="2">
    <location>
        <begin position="146"/>
        <end position="242"/>
    </location>
</feature>
<evidence type="ECO:0000259" key="1">
    <source>
        <dbReference type="Pfam" id="PF01408"/>
    </source>
</evidence>
<evidence type="ECO:0000313" key="6">
    <source>
        <dbReference type="Proteomes" id="UP000284543"/>
    </source>
</evidence>
<dbReference type="KEGG" id="cbol:CGC65_09165"/>